<dbReference type="InterPro" id="IPR000092">
    <property type="entry name" value="Polyprenyl_synt"/>
</dbReference>
<dbReference type="SUPFAM" id="SSF48576">
    <property type="entry name" value="Terpenoid synthases"/>
    <property type="match status" value="1"/>
</dbReference>
<evidence type="ECO:0000313" key="5">
    <source>
        <dbReference type="EMBL" id="NJQ01126.1"/>
    </source>
</evidence>
<evidence type="ECO:0000256" key="4">
    <source>
        <dbReference type="SAM" id="MobiDB-lite"/>
    </source>
</evidence>
<keyword evidence="6" id="KW-1185">Reference proteome</keyword>
<protein>
    <submittedName>
        <fullName evidence="5">Polyprenyl synthetase family protein</fullName>
    </submittedName>
</protein>
<evidence type="ECO:0000256" key="1">
    <source>
        <dbReference type="ARBA" id="ARBA00022723"/>
    </source>
</evidence>
<dbReference type="CDD" id="cd00685">
    <property type="entry name" value="Trans_IPPS_HT"/>
    <property type="match status" value="1"/>
</dbReference>
<dbReference type="Pfam" id="PF00348">
    <property type="entry name" value="polyprenyl_synt"/>
    <property type="match status" value="1"/>
</dbReference>
<dbReference type="PANTHER" id="PTHR12001">
    <property type="entry name" value="GERANYLGERANYL PYROPHOSPHATE SYNTHASE"/>
    <property type="match status" value="1"/>
</dbReference>
<comment type="similarity">
    <text evidence="3">Belongs to the FPP/GGPP synthase family.</text>
</comment>
<keyword evidence="1" id="KW-0479">Metal-binding</keyword>
<dbReference type="PROSITE" id="PS00723">
    <property type="entry name" value="POLYPRENYL_SYNTHASE_1"/>
    <property type="match status" value="1"/>
</dbReference>
<evidence type="ECO:0000313" key="6">
    <source>
        <dbReference type="Proteomes" id="UP000695264"/>
    </source>
</evidence>
<evidence type="ECO:0000256" key="3">
    <source>
        <dbReference type="RuleBase" id="RU004466"/>
    </source>
</evidence>
<feature type="compositionally biased region" description="Low complexity" evidence="4">
    <location>
        <begin position="9"/>
        <end position="37"/>
    </location>
</feature>
<dbReference type="InterPro" id="IPR008949">
    <property type="entry name" value="Isoprenoid_synthase_dom_sf"/>
</dbReference>
<feature type="compositionally biased region" description="Low complexity" evidence="4">
    <location>
        <begin position="392"/>
        <end position="404"/>
    </location>
</feature>
<keyword evidence="3" id="KW-0808">Transferase</keyword>
<dbReference type="Gene3D" id="1.10.600.10">
    <property type="entry name" value="Farnesyl Diphosphate Synthase"/>
    <property type="match status" value="1"/>
</dbReference>
<dbReference type="PANTHER" id="PTHR12001:SF71">
    <property type="entry name" value="(2E,6E)-FARNESYL DIPHOSPHATE SYNTHASE"/>
    <property type="match status" value="1"/>
</dbReference>
<dbReference type="Proteomes" id="UP000695264">
    <property type="component" value="Unassembled WGS sequence"/>
</dbReference>
<reference evidence="5 6" key="1">
    <citation type="submission" date="2020-03" db="EMBL/GenBank/DDBJ databases">
        <title>WGS of actinomycetes isolated from Thailand.</title>
        <authorList>
            <person name="Thawai C."/>
        </authorList>
    </citation>
    <scope>NUCLEOTIDE SEQUENCE [LARGE SCALE GENOMIC DNA]</scope>
    <source>
        <strain evidence="5 6">PLAI 1-29</strain>
    </source>
</reference>
<keyword evidence="2" id="KW-0460">Magnesium</keyword>
<dbReference type="SFLD" id="SFLDS00005">
    <property type="entry name" value="Isoprenoid_Synthase_Type_I"/>
    <property type="match status" value="1"/>
</dbReference>
<feature type="region of interest" description="Disordered" evidence="4">
    <location>
        <begin position="1"/>
        <end position="41"/>
    </location>
</feature>
<accession>A0ABX1BTT0</accession>
<evidence type="ECO:0000256" key="2">
    <source>
        <dbReference type="ARBA" id="ARBA00022842"/>
    </source>
</evidence>
<sequence>MSDARVLNTPGTDTSGTGTPGTDTSGPGAPGPAAHTPDPVPDLLAECREAVLPALRRAVDRLHPRLALISSYHFGWCGPDGRPARDPGGKMLRATLVTLTARAFGAGPAEAVPGAVAAELVHNFSLLHDDLMDADELRRGRPSAWVVFGAGPAVLAGDALLNEALRTTAEVPGAAAPAATRALAAAVETIIRGQAADLELDGRDVARTGPDDYLAACAKTSGLLSGCAEVAAALAGAPAPAVSALRSAAWDLGIAWQMADDLENLWGDTTGGKHAYGDLRRGKRTYPVIVALRSGTRAGSRLAARLGSAAVPGEGELAKLADLVAEAGGRAGAERDARHHLGRALRALEGAGGDPAAMDDLTALFRHVLGRHERWLSAGGASPGAAPPAGPTEPAAPAEKGPAR</sequence>
<proteinExistence type="inferred from homology"/>
<feature type="region of interest" description="Disordered" evidence="4">
    <location>
        <begin position="377"/>
        <end position="404"/>
    </location>
</feature>
<dbReference type="InterPro" id="IPR033749">
    <property type="entry name" value="Polyprenyl_synt_CS"/>
</dbReference>
<name>A0ABX1BTT0_9ACTN</name>
<dbReference type="RefSeq" id="WP_168101738.1">
    <property type="nucleotide sequence ID" value="NZ_JAATEN010000007.1"/>
</dbReference>
<gene>
    <name evidence="5" type="ORF">HCK00_11430</name>
</gene>
<organism evidence="5 6">
    <name type="scientific">Streptomyces zingiberis</name>
    <dbReference type="NCBI Taxonomy" id="2053010"/>
    <lineage>
        <taxon>Bacteria</taxon>
        <taxon>Bacillati</taxon>
        <taxon>Actinomycetota</taxon>
        <taxon>Actinomycetes</taxon>
        <taxon>Kitasatosporales</taxon>
        <taxon>Streptomycetaceae</taxon>
        <taxon>Streptomyces</taxon>
    </lineage>
</organism>
<comment type="caution">
    <text evidence="5">The sequence shown here is derived from an EMBL/GenBank/DDBJ whole genome shotgun (WGS) entry which is preliminary data.</text>
</comment>
<dbReference type="EMBL" id="JAATEN010000007">
    <property type="protein sequence ID" value="NJQ01126.1"/>
    <property type="molecule type" value="Genomic_DNA"/>
</dbReference>